<comment type="caution">
    <text evidence="1">The sequence shown here is derived from an EMBL/GenBank/DDBJ whole genome shotgun (WGS) entry which is preliminary data.</text>
</comment>
<accession>A0ABV0KDW2</accession>
<sequence length="103" mass="11147">MSTLTLPQTNGAKSRPDVASWQRDSVKAFFTSVNWDDHPPAMQEMKLSSSADSNAPLSLKMSVCQFFATVNWADTAIAAPTVVQAPPLPANDELTLDDFSGLF</sequence>
<reference evidence="1 2" key="1">
    <citation type="submission" date="2022-04" db="EMBL/GenBank/DDBJ databases">
        <title>Positive selection, recombination, and allopatry shape intraspecific diversity of widespread and dominant cyanobacteria.</title>
        <authorList>
            <person name="Wei J."/>
            <person name="Shu W."/>
            <person name="Hu C."/>
        </authorList>
    </citation>
    <scope>NUCLEOTIDE SEQUENCE [LARGE SCALE GENOMIC DNA]</scope>
    <source>
        <strain evidence="1 2">AS-A4</strain>
    </source>
</reference>
<dbReference type="RefSeq" id="WP_190450385.1">
    <property type="nucleotide sequence ID" value="NZ_JAMPLM010000002.1"/>
</dbReference>
<organism evidence="1 2">
    <name type="scientific">Stenomitos frigidus AS-A4</name>
    <dbReference type="NCBI Taxonomy" id="2933935"/>
    <lineage>
        <taxon>Bacteria</taxon>
        <taxon>Bacillati</taxon>
        <taxon>Cyanobacteriota</taxon>
        <taxon>Cyanophyceae</taxon>
        <taxon>Leptolyngbyales</taxon>
        <taxon>Leptolyngbyaceae</taxon>
        <taxon>Stenomitos</taxon>
    </lineage>
</organism>
<protein>
    <submittedName>
        <fullName evidence="1">Uncharacterized protein</fullName>
    </submittedName>
</protein>
<evidence type="ECO:0000313" key="2">
    <source>
        <dbReference type="Proteomes" id="UP001476950"/>
    </source>
</evidence>
<evidence type="ECO:0000313" key="1">
    <source>
        <dbReference type="EMBL" id="MEP1057423.1"/>
    </source>
</evidence>
<proteinExistence type="predicted"/>
<dbReference type="EMBL" id="JAMPLM010000002">
    <property type="protein sequence ID" value="MEP1057423.1"/>
    <property type="molecule type" value="Genomic_DNA"/>
</dbReference>
<keyword evidence="2" id="KW-1185">Reference proteome</keyword>
<name>A0ABV0KDW2_9CYAN</name>
<gene>
    <name evidence="1" type="ORF">NDI38_03175</name>
</gene>
<dbReference type="Proteomes" id="UP001476950">
    <property type="component" value="Unassembled WGS sequence"/>
</dbReference>